<dbReference type="AlphaFoldDB" id="A0A1B6NWJ0"/>
<sequence>WYLLSSRVPKGSKHSFLSNMPLYLWNQEKLLCRPQMDVLHV</sequence>
<organism evidence="1">
    <name type="scientific">marine sediment metagenome</name>
    <dbReference type="NCBI Taxonomy" id="412755"/>
    <lineage>
        <taxon>unclassified sequences</taxon>
        <taxon>metagenomes</taxon>
        <taxon>ecological metagenomes</taxon>
    </lineage>
</organism>
<reference evidence="1" key="1">
    <citation type="submission" date="2013-11" db="EMBL/GenBank/DDBJ databases">
        <title>Microbial diversity, functional groups and degradation webs in Northern and Southern Mediterranean and Red Sea marine crude oil polluted sites.</title>
        <authorList>
            <person name="Daffonchio D."/>
            <person name="Mapelli F."/>
            <person name="Ferrer M."/>
            <person name="Richter M."/>
            <person name="Cherif A."/>
            <person name="Malkawi H.I."/>
            <person name="Yakimov M.M."/>
            <person name="Abdel-Fattah Y.R."/>
            <person name="Blaghen M."/>
            <person name="Golyshin P.N."/>
            <person name="Kalogerakis N."/>
            <person name="Boon N."/>
            <person name="Magagnini M."/>
            <person name="Fava F."/>
        </authorList>
    </citation>
    <scope>NUCLEOTIDE SEQUENCE</scope>
</reference>
<gene>
    <name evidence="1" type="ORF">MGSAQ_000793</name>
</gene>
<protein>
    <submittedName>
        <fullName evidence="1">Uncharacterized protein</fullName>
    </submittedName>
</protein>
<dbReference type="EMBL" id="AYSL01000382">
    <property type="protein sequence ID" value="KTF07711.1"/>
    <property type="molecule type" value="Genomic_DNA"/>
</dbReference>
<name>A0A1B6NWJ0_9ZZZZ</name>
<feature type="non-terminal residue" evidence="1">
    <location>
        <position position="1"/>
    </location>
</feature>
<comment type="caution">
    <text evidence="1">The sequence shown here is derived from an EMBL/GenBank/DDBJ whole genome shotgun (WGS) entry which is preliminary data.</text>
</comment>
<evidence type="ECO:0000313" key="1">
    <source>
        <dbReference type="EMBL" id="KTF07711.1"/>
    </source>
</evidence>
<accession>A0A1B6NWJ0</accession>
<proteinExistence type="predicted"/>